<dbReference type="Pfam" id="PF02338">
    <property type="entry name" value="OTU"/>
    <property type="match status" value="1"/>
</dbReference>
<dbReference type="HOGENOM" id="CLU_088974_0_0_1"/>
<evidence type="ECO:0000313" key="4">
    <source>
        <dbReference type="Proteomes" id="UP000001593"/>
    </source>
</evidence>
<dbReference type="SUPFAM" id="SSF54001">
    <property type="entry name" value="Cysteine proteinases"/>
    <property type="match status" value="1"/>
</dbReference>
<dbReference type="OMA" id="RIYSSIM"/>
<gene>
    <name evidence="3" type="ORF">NEMVEDRAFT_v1g126147</name>
</gene>
<evidence type="ECO:0000259" key="2">
    <source>
        <dbReference type="PROSITE" id="PS50802"/>
    </source>
</evidence>
<dbReference type="InterPro" id="IPR003323">
    <property type="entry name" value="OTU_dom"/>
</dbReference>
<sequence>MARGNDKSKGQRRDELERKRDERVRRNALKKEKQIKEYLNNDENFASFKNQLECIGYKIKDIMGDGNCLFRALGDQLNGDHTSHLKHRKETVKYMRDHHDDFAPFMEDGITFEKHLEQLSKPGVYGGNDSIVAFARNHGADVVIHQLNEPRWVISGSQYSTSGQRIELHISYHNGEHYSSVRRLSD</sequence>
<organism evidence="3 4">
    <name type="scientific">Nematostella vectensis</name>
    <name type="common">Starlet sea anemone</name>
    <dbReference type="NCBI Taxonomy" id="45351"/>
    <lineage>
        <taxon>Eukaryota</taxon>
        <taxon>Metazoa</taxon>
        <taxon>Cnidaria</taxon>
        <taxon>Anthozoa</taxon>
        <taxon>Hexacorallia</taxon>
        <taxon>Actiniaria</taxon>
        <taxon>Edwardsiidae</taxon>
        <taxon>Nematostella</taxon>
    </lineage>
</organism>
<dbReference type="AlphaFoldDB" id="A7SPI8"/>
<dbReference type="InterPro" id="IPR050704">
    <property type="entry name" value="Peptidase_C85-like"/>
</dbReference>
<dbReference type="Gene3D" id="3.90.70.80">
    <property type="match status" value="1"/>
</dbReference>
<name>A7SPI8_NEMVE</name>
<dbReference type="Proteomes" id="UP000001593">
    <property type="component" value="Unassembled WGS sequence"/>
</dbReference>
<protein>
    <recommendedName>
        <fullName evidence="2">OTU domain-containing protein</fullName>
    </recommendedName>
</protein>
<dbReference type="EMBL" id="DS469734">
    <property type="protein sequence ID" value="EDO34374.1"/>
    <property type="molecule type" value="Genomic_DNA"/>
</dbReference>
<dbReference type="PANTHER" id="PTHR12419:SF7">
    <property type="entry name" value="OTU DOMAIN-CONTAINING PROTEIN 3"/>
    <property type="match status" value="1"/>
</dbReference>
<dbReference type="PROSITE" id="PS50802">
    <property type="entry name" value="OTU"/>
    <property type="match status" value="1"/>
</dbReference>
<feature type="non-terminal residue" evidence="3">
    <location>
        <position position="1"/>
    </location>
</feature>
<feature type="region of interest" description="Disordered" evidence="1">
    <location>
        <begin position="1"/>
        <end position="21"/>
    </location>
</feature>
<dbReference type="PhylomeDB" id="A7SPI8"/>
<dbReference type="STRING" id="45351.A7SPI8"/>
<accession>A7SPI8</accession>
<dbReference type="InterPro" id="IPR038765">
    <property type="entry name" value="Papain-like_cys_pep_sf"/>
</dbReference>
<dbReference type="eggNOG" id="ENOG502QUTD">
    <property type="taxonomic scope" value="Eukaryota"/>
</dbReference>
<dbReference type="GO" id="GO:0004843">
    <property type="term" value="F:cysteine-type deubiquitinase activity"/>
    <property type="evidence" value="ECO:0000318"/>
    <property type="project" value="GO_Central"/>
</dbReference>
<evidence type="ECO:0000313" key="3">
    <source>
        <dbReference type="EMBL" id="EDO34374.1"/>
    </source>
</evidence>
<dbReference type="KEGG" id="nve:5505716"/>
<keyword evidence="4" id="KW-1185">Reference proteome</keyword>
<feature type="domain" description="OTU" evidence="2">
    <location>
        <begin position="57"/>
        <end position="184"/>
    </location>
</feature>
<dbReference type="PANTHER" id="PTHR12419">
    <property type="entry name" value="OTU DOMAIN CONTAINING PROTEIN"/>
    <property type="match status" value="1"/>
</dbReference>
<reference evidence="3 4" key="1">
    <citation type="journal article" date="2007" name="Science">
        <title>Sea anemone genome reveals ancestral eumetazoan gene repertoire and genomic organization.</title>
        <authorList>
            <person name="Putnam N.H."/>
            <person name="Srivastava M."/>
            <person name="Hellsten U."/>
            <person name="Dirks B."/>
            <person name="Chapman J."/>
            <person name="Salamov A."/>
            <person name="Terry A."/>
            <person name="Shapiro H."/>
            <person name="Lindquist E."/>
            <person name="Kapitonov V.V."/>
            <person name="Jurka J."/>
            <person name="Genikhovich G."/>
            <person name="Grigoriev I.V."/>
            <person name="Lucas S.M."/>
            <person name="Steele R.E."/>
            <person name="Finnerty J.R."/>
            <person name="Technau U."/>
            <person name="Martindale M.Q."/>
            <person name="Rokhsar D.S."/>
        </authorList>
    </citation>
    <scope>NUCLEOTIDE SEQUENCE [LARGE SCALE GENOMIC DNA]</scope>
    <source>
        <strain evidence="4">CH2 X CH6</strain>
    </source>
</reference>
<proteinExistence type="predicted"/>
<dbReference type="InParanoid" id="A7SPI8"/>
<evidence type="ECO:0000256" key="1">
    <source>
        <dbReference type="SAM" id="MobiDB-lite"/>
    </source>
</evidence>